<keyword evidence="2" id="KW-0808">Transferase</keyword>
<protein>
    <submittedName>
        <fullName evidence="2">Acetyltransferase (GNAT) family protein</fullName>
    </submittedName>
</protein>
<feature type="domain" description="N-acetyltransferase" evidence="1">
    <location>
        <begin position="30"/>
        <end position="184"/>
    </location>
</feature>
<evidence type="ECO:0000313" key="3">
    <source>
        <dbReference type="Proteomes" id="UP000318995"/>
    </source>
</evidence>
<dbReference type="OrthoDB" id="9796171at2"/>
<comment type="caution">
    <text evidence="2">The sequence shown here is derived from an EMBL/GenBank/DDBJ whole genome shotgun (WGS) entry which is preliminary data.</text>
</comment>
<dbReference type="CDD" id="cd04301">
    <property type="entry name" value="NAT_SF"/>
    <property type="match status" value="1"/>
</dbReference>
<name>A0A5C5VZK8_9BACT</name>
<dbReference type="PROSITE" id="PS51186">
    <property type="entry name" value="GNAT"/>
    <property type="match status" value="1"/>
</dbReference>
<accession>A0A5C5VZK8</accession>
<dbReference type="InterPro" id="IPR000182">
    <property type="entry name" value="GNAT_dom"/>
</dbReference>
<evidence type="ECO:0000259" key="1">
    <source>
        <dbReference type="PROSITE" id="PS51186"/>
    </source>
</evidence>
<dbReference type="SUPFAM" id="SSF55729">
    <property type="entry name" value="Acyl-CoA N-acyltransferases (Nat)"/>
    <property type="match status" value="1"/>
</dbReference>
<dbReference type="Gene3D" id="3.40.630.30">
    <property type="match status" value="1"/>
</dbReference>
<dbReference type="RefSeq" id="WP_146574495.1">
    <property type="nucleotide sequence ID" value="NZ_SJPH01000004.1"/>
</dbReference>
<organism evidence="2 3">
    <name type="scientific">Botrimarina hoheduenensis</name>
    <dbReference type="NCBI Taxonomy" id="2528000"/>
    <lineage>
        <taxon>Bacteria</taxon>
        <taxon>Pseudomonadati</taxon>
        <taxon>Planctomycetota</taxon>
        <taxon>Planctomycetia</taxon>
        <taxon>Pirellulales</taxon>
        <taxon>Lacipirellulaceae</taxon>
        <taxon>Botrimarina</taxon>
    </lineage>
</organism>
<dbReference type="Proteomes" id="UP000318995">
    <property type="component" value="Unassembled WGS sequence"/>
</dbReference>
<sequence>MIVRLFPHGSAEYRASLTLRCRFLREPLGLMLTPADLAGEEDQLHFGLFLSEEDQAVCPPPEGLVASLIAKPLESPPQGVTRVMGAADAESGVSAPSEAVFEGYFTGPVRLRQVVVHDDFRSCGAGRRLLAGAEKHLSELGATEFRLFARTPVAGFYQRCGYELTGLVAELIGLPHSELVKTYRGLE</sequence>
<dbReference type="GO" id="GO:0016747">
    <property type="term" value="F:acyltransferase activity, transferring groups other than amino-acyl groups"/>
    <property type="evidence" value="ECO:0007669"/>
    <property type="project" value="InterPro"/>
</dbReference>
<dbReference type="InterPro" id="IPR016181">
    <property type="entry name" value="Acyl_CoA_acyltransferase"/>
</dbReference>
<dbReference type="AlphaFoldDB" id="A0A5C5VZK8"/>
<evidence type="ECO:0000313" key="2">
    <source>
        <dbReference type="EMBL" id="TWT43413.1"/>
    </source>
</evidence>
<reference evidence="2 3" key="1">
    <citation type="submission" date="2019-02" db="EMBL/GenBank/DDBJ databases">
        <title>Deep-cultivation of Planctomycetes and their phenomic and genomic characterization uncovers novel biology.</title>
        <authorList>
            <person name="Wiegand S."/>
            <person name="Jogler M."/>
            <person name="Boedeker C."/>
            <person name="Pinto D."/>
            <person name="Vollmers J."/>
            <person name="Rivas-Marin E."/>
            <person name="Kohn T."/>
            <person name="Peeters S.H."/>
            <person name="Heuer A."/>
            <person name="Rast P."/>
            <person name="Oberbeckmann S."/>
            <person name="Bunk B."/>
            <person name="Jeske O."/>
            <person name="Meyerdierks A."/>
            <person name="Storesund J.E."/>
            <person name="Kallscheuer N."/>
            <person name="Luecker S."/>
            <person name="Lage O.M."/>
            <person name="Pohl T."/>
            <person name="Merkel B.J."/>
            <person name="Hornburger P."/>
            <person name="Mueller R.-W."/>
            <person name="Bruemmer F."/>
            <person name="Labrenz M."/>
            <person name="Spormann A.M."/>
            <person name="Op Den Camp H."/>
            <person name="Overmann J."/>
            <person name="Amann R."/>
            <person name="Jetten M.S.M."/>
            <person name="Mascher T."/>
            <person name="Medema M.H."/>
            <person name="Devos D.P."/>
            <person name="Kaster A.-K."/>
            <person name="Ovreas L."/>
            <person name="Rohde M."/>
            <person name="Galperin M.Y."/>
            <person name="Jogler C."/>
        </authorList>
    </citation>
    <scope>NUCLEOTIDE SEQUENCE [LARGE SCALE GENOMIC DNA]</scope>
    <source>
        <strain evidence="2 3">Pla111</strain>
    </source>
</reference>
<keyword evidence="3" id="KW-1185">Reference proteome</keyword>
<dbReference type="EMBL" id="SJPH01000004">
    <property type="protein sequence ID" value="TWT43413.1"/>
    <property type="molecule type" value="Genomic_DNA"/>
</dbReference>
<proteinExistence type="predicted"/>
<dbReference type="Pfam" id="PF13508">
    <property type="entry name" value="Acetyltransf_7"/>
    <property type="match status" value="1"/>
</dbReference>
<gene>
    <name evidence="2" type="ORF">Pla111_23640</name>
</gene>